<dbReference type="InterPro" id="IPR010266">
    <property type="entry name" value="NnrS"/>
</dbReference>
<feature type="transmembrane region" description="Helical" evidence="1">
    <location>
        <begin position="288"/>
        <end position="310"/>
    </location>
</feature>
<feature type="transmembrane region" description="Helical" evidence="1">
    <location>
        <begin position="138"/>
        <end position="158"/>
    </location>
</feature>
<feature type="transmembrane region" description="Helical" evidence="1">
    <location>
        <begin position="170"/>
        <end position="189"/>
    </location>
</feature>
<evidence type="ECO:0000313" key="2">
    <source>
        <dbReference type="EMBL" id="RTR18569.1"/>
    </source>
</evidence>
<feature type="transmembrane region" description="Helical" evidence="1">
    <location>
        <begin position="262"/>
        <end position="282"/>
    </location>
</feature>
<feature type="transmembrane region" description="Helical" evidence="1">
    <location>
        <begin position="361"/>
        <end position="380"/>
    </location>
</feature>
<protein>
    <submittedName>
        <fullName evidence="2">NnrS family protein</fullName>
    </submittedName>
</protein>
<accession>A0A3S0IDZ9</accession>
<gene>
    <name evidence="2" type="ORF">EJ903_15120</name>
</gene>
<dbReference type="Proteomes" id="UP000277007">
    <property type="component" value="Unassembled WGS sequence"/>
</dbReference>
<dbReference type="RefSeq" id="WP_126616883.1">
    <property type="nucleotide sequence ID" value="NZ_JBHUCY010000009.1"/>
</dbReference>
<dbReference type="PROSITE" id="PS51257">
    <property type="entry name" value="PROKAR_LIPOPROTEIN"/>
    <property type="match status" value="1"/>
</dbReference>
<feature type="transmembrane region" description="Helical" evidence="1">
    <location>
        <begin position="12"/>
        <end position="34"/>
    </location>
</feature>
<organism evidence="2 3">
    <name type="scientific">Azospirillum griseum</name>
    <dbReference type="NCBI Taxonomy" id="2496639"/>
    <lineage>
        <taxon>Bacteria</taxon>
        <taxon>Pseudomonadati</taxon>
        <taxon>Pseudomonadota</taxon>
        <taxon>Alphaproteobacteria</taxon>
        <taxon>Rhodospirillales</taxon>
        <taxon>Azospirillaceae</taxon>
        <taxon>Azospirillum</taxon>
    </lineage>
</organism>
<dbReference type="EMBL" id="RXMA01000014">
    <property type="protein sequence ID" value="RTR18569.1"/>
    <property type="molecule type" value="Genomic_DNA"/>
</dbReference>
<dbReference type="AlphaFoldDB" id="A0A3S0IDZ9"/>
<dbReference type="OrthoDB" id="9770040at2"/>
<feature type="transmembrane region" description="Helical" evidence="1">
    <location>
        <begin position="83"/>
        <end position="102"/>
    </location>
</feature>
<name>A0A3S0IDZ9_9PROT</name>
<feature type="transmembrane region" description="Helical" evidence="1">
    <location>
        <begin position="54"/>
        <end position="71"/>
    </location>
</feature>
<dbReference type="Pfam" id="PF05940">
    <property type="entry name" value="NnrS"/>
    <property type="match status" value="1"/>
</dbReference>
<feature type="transmembrane region" description="Helical" evidence="1">
    <location>
        <begin position="322"/>
        <end position="341"/>
    </location>
</feature>
<evidence type="ECO:0000256" key="1">
    <source>
        <dbReference type="SAM" id="Phobius"/>
    </source>
</evidence>
<keyword evidence="3" id="KW-1185">Reference proteome</keyword>
<keyword evidence="1" id="KW-0812">Transmembrane</keyword>
<sequence length="386" mass="40258">MTRLPTLFRDGFRVFFLFAGLAACGFLAAWLGVLWTGDWPDGPVGASSWHAHEMLFGMIAAAIAGFLLTAVPNWTGVRAVSGWPLVGLGGLWLAARVALFPWTGAPLMLATALDVAFFPALGWMLAGPLLRAGKARNSAFLLLLGLLAAANLLIHLEWLGLVEDGADRGLALGLGVVTMMVTVIGGRILPAFTRNALGRAGGDIRSRPWVERATLAVTALSVPLGMIEAGGALFGGVALAAAALHALRLVGWRGWRAWRSPILWVLHLGYAWLPLAFLLKALHALAGIPAAAGTHALTAGACATLILAVMSRASLGHSGRPIVAAPLTVAAYALLTLAAALRVAAPLLPVDGVWPSLQGAGLVWVAAFALYLWVYTPILLSPRASA</sequence>
<reference evidence="2 3" key="1">
    <citation type="submission" date="2018-12" db="EMBL/GenBank/DDBJ databases">
        <authorList>
            <person name="Yang Y."/>
        </authorList>
    </citation>
    <scope>NUCLEOTIDE SEQUENCE [LARGE SCALE GENOMIC DNA]</scope>
    <source>
        <strain evidence="2 3">L-25-5w-1</strain>
    </source>
</reference>
<proteinExistence type="predicted"/>
<keyword evidence="1" id="KW-1133">Transmembrane helix</keyword>
<feature type="transmembrane region" description="Helical" evidence="1">
    <location>
        <begin position="108"/>
        <end position="126"/>
    </location>
</feature>
<comment type="caution">
    <text evidence="2">The sequence shown here is derived from an EMBL/GenBank/DDBJ whole genome shotgun (WGS) entry which is preliminary data.</text>
</comment>
<keyword evidence="1" id="KW-0472">Membrane</keyword>
<evidence type="ECO:0000313" key="3">
    <source>
        <dbReference type="Proteomes" id="UP000277007"/>
    </source>
</evidence>